<dbReference type="AlphaFoldDB" id="X1H7R0"/>
<keyword evidence="1" id="KW-0812">Transmembrane</keyword>
<organism evidence="2">
    <name type="scientific">marine sediment metagenome</name>
    <dbReference type="NCBI Taxonomy" id="412755"/>
    <lineage>
        <taxon>unclassified sequences</taxon>
        <taxon>metagenomes</taxon>
        <taxon>ecological metagenomes</taxon>
    </lineage>
</organism>
<evidence type="ECO:0000256" key="1">
    <source>
        <dbReference type="SAM" id="Phobius"/>
    </source>
</evidence>
<evidence type="ECO:0000313" key="2">
    <source>
        <dbReference type="EMBL" id="GAH53090.1"/>
    </source>
</evidence>
<accession>X1H7R0</accession>
<protein>
    <submittedName>
        <fullName evidence="2">Uncharacterized protein</fullName>
    </submittedName>
</protein>
<dbReference type="EMBL" id="BARU01015560">
    <property type="protein sequence ID" value="GAH53090.1"/>
    <property type="molecule type" value="Genomic_DNA"/>
</dbReference>
<sequence>IWPAATNIVVSVILGLAAAAAGQWVAGLL</sequence>
<feature type="non-terminal residue" evidence="2">
    <location>
        <position position="1"/>
    </location>
</feature>
<gene>
    <name evidence="2" type="ORF">S03H2_26659</name>
</gene>
<proteinExistence type="predicted"/>
<keyword evidence="1" id="KW-0472">Membrane</keyword>
<keyword evidence="1" id="KW-1133">Transmembrane helix</keyword>
<comment type="caution">
    <text evidence="2">The sequence shown here is derived from an EMBL/GenBank/DDBJ whole genome shotgun (WGS) entry which is preliminary data.</text>
</comment>
<name>X1H7R0_9ZZZZ</name>
<reference evidence="2" key="1">
    <citation type="journal article" date="2014" name="Front. Microbiol.">
        <title>High frequency of phylogenetically diverse reductive dehalogenase-homologous genes in deep subseafloor sedimentary metagenomes.</title>
        <authorList>
            <person name="Kawai M."/>
            <person name="Futagami T."/>
            <person name="Toyoda A."/>
            <person name="Takaki Y."/>
            <person name="Nishi S."/>
            <person name="Hori S."/>
            <person name="Arai W."/>
            <person name="Tsubouchi T."/>
            <person name="Morono Y."/>
            <person name="Uchiyama I."/>
            <person name="Ito T."/>
            <person name="Fujiyama A."/>
            <person name="Inagaki F."/>
            <person name="Takami H."/>
        </authorList>
    </citation>
    <scope>NUCLEOTIDE SEQUENCE</scope>
    <source>
        <strain evidence="2">Expedition CK06-06</strain>
    </source>
</reference>
<feature type="transmembrane region" description="Helical" evidence="1">
    <location>
        <begin position="7"/>
        <end position="26"/>
    </location>
</feature>